<reference evidence="1 2" key="2">
    <citation type="submission" date="2008-10" db="EMBL/GenBank/DDBJ databases">
        <authorList>
            <person name="Fulton L."/>
            <person name="Clifton S."/>
            <person name="Fulton B."/>
            <person name="Xu J."/>
            <person name="Minx P."/>
            <person name="Pepin K.H."/>
            <person name="Johnson M."/>
            <person name="Bhonagiri V."/>
            <person name="Nash W.E."/>
            <person name="Mardis E.R."/>
            <person name="Wilson R.K."/>
        </authorList>
    </citation>
    <scope>NUCLEOTIDE SEQUENCE [LARGE SCALE GENOMIC DNA]</scope>
    <source>
        <strain evidence="1 2">DSM 16992</strain>
    </source>
</reference>
<evidence type="ECO:0000313" key="2">
    <source>
        <dbReference type="Proteomes" id="UP000003882"/>
    </source>
</evidence>
<comment type="caution">
    <text evidence="1">The sequence shown here is derived from an EMBL/GenBank/DDBJ whole genome shotgun (WGS) entry which is preliminary data.</text>
</comment>
<name>B6XVA4_9BIFI</name>
<evidence type="ECO:0000313" key="1">
    <source>
        <dbReference type="EMBL" id="EEB21304.1"/>
    </source>
</evidence>
<protein>
    <submittedName>
        <fullName evidence="1">Uncharacterized protein</fullName>
    </submittedName>
</protein>
<dbReference type="eggNOG" id="ENOG503138A">
    <property type="taxonomic scope" value="Bacteria"/>
</dbReference>
<proteinExistence type="predicted"/>
<gene>
    <name evidence="1" type="ORF">BIFCAT_01133</name>
</gene>
<dbReference type="Proteomes" id="UP000003882">
    <property type="component" value="Unassembled WGS sequence"/>
</dbReference>
<sequence>MLQKTIMFTKNTMLDCVHARCARSTTSRTKSFRHDDDADGAENITRYNAVKNNLAKCKHGYLHTCVCRGECDTCAHRTGYTNDGMTKE</sequence>
<reference evidence="1 2" key="1">
    <citation type="submission" date="2008-10" db="EMBL/GenBank/DDBJ databases">
        <title>Draft genome sequence of Bifidobacterium catenulatum (DSM 16992).</title>
        <authorList>
            <person name="Sudarsanam P."/>
            <person name="Ley R."/>
            <person name="Guruge J."/>
            <person name="Turnbaugh P.J."/>
            <person name="Mahowald M."/>
            <person name="Liep D."/>
            <person name="Gordon J."/>
        </authorList>
    </citation>
    <scope>NUCLEOTIDE SEQUENCE [LARGE SCALE GENOMIC DNA]</scope>
    <source>
        <strain evidence="1 2">DSM 16992</strain>
    </source>
</reference>
<accession>B6XVA4</accession>
<dbReference type="AlphaFoldDB" id="B6XVA4"/>
<dbReference type="EMBL" id="ABXY01000016">
    <property type="protein sequence ID" value="EEB21304.1"/>
    <property type="molecule type" value="Genomic_DNA"/>
</dbReference>
<organism evidence="1 2">
    <name type="scientific">Bifidobacterium catenulatum DSM 16992 = JCM 1194 = LMG 11043</name>
    <dbReference type="NCBI Taxonomy" id="566552"/>
    <lineage>
        <taxon>Bacteria</taxon>
        <taxon>Bacillati</taxon>
        <taxon>Actinomycetota</taxon>
        <taxon>Actinomycetes</taxon>
        <taxon>Bifidobacteriales</taxon>
        <taxon>Bifidobacteriaceae</taxon>
        <taxon>Bifidobacterium</taxon>
    </lineage>
</organism>